<sequence>MDYRLSGLSTRTFEHLVQALSLKEVGNHVTPFGDGPDGGREATFSGRTNYGADGDKWDGYGIIQAKFKQRDGVKDGTWAELELAKELAAFEERKNPRRIPEYYIFATNVVLTAVQDSGSRDKIETILSAFAQKHSLKGYAVWDYDKIRILLDNNLDVRRSNFAWIAAGDVLYDLAEQLSGRRPDFHKVLVKLLQSDLAADRNAKLEQAGNSADDKIPLSQVFVDLPVSHVQVNGVDESFLYYLERGENFASLMVAAGDEPLSSVRRLNLDKNEGKRDAGRYVLVGGPGQGKTTLGQFVCQIYRTALLSEVEGIAIEESARLALMDIREQWRSGRLPMPVAKRLPFRIVLSEFAERLASGTCDGLLDYLSKYISKRVAATLESSDVRELMLLHPSLLVLDGLDEVPSSTNRAEVLNCVRDFRIDATAEGIDILIIATSRPQGYNDDFSPDLYRHLYLVPLPPKIALEYAERLTQIRFGSDPARYEKVISRLKRASVESATARLMQSPLQVTIMTLLVDRMGQPPQERWALFSEYYNLIYQREIERQIPAATVLRDFRSDIDAIHNQVGLVLQIECERSGSTDAKLTTEQFSSIVLNYLKKEGHEEPILGSLAQRIIDAAAHRLVFLVGLESDRVGFEIRSLQEFMAAEGILEGKDDVIESRLRHIAPISSWRNVLLFAAGRCFTATGRKYLREKVTSICAELNDDVADELSMNTLAGSRLALELLEDGPAARQPIFSRMLTRLAFRAIGMEDLDHWKRLLSTYSDTTASVFLDEISERYGDGQGSSCRVAALSAAKLIDFGANFELPWVRDLDSIVEAAEIEQLRSILFLSEGRPGLLRQALISSLLRLSPLALSHIGPPRSIASIWQSPPDPPIWLEQLHGIGNRRLQALRFEIPVESEGRTLVRIEVISVSQNLPFLQEILDISGSGPEWNFLKAMVVFVNSPSVESMIDVLTTASLADVGDVGAIARSFAPWPLLAPLIAGTSEMALWDDLAVDVRAGRWGLGLADWVEKEAVLASGISVEELAQRTDLLYGSDLKIGEDANDPVAYLDLIDSLPRWHGDEFLALPIHGLMFGERSRAAHGADERVGRPAWMNRAVRWMVERHPPLGHLVIEDVDLVDLGDPFWREWIESFGSSDMNMVFYHERSSSAIFQIALSIWKAGRSSKVLPALAVCAQSPKVPTIEFLRLDLDGLGVLSPLERFAAVILRVRAWGLAGLYDEVRSLVSEYDEFTPGPIIGALRCATSVDFEVEVVALYRLLRAVGSPHLDSIVMEMRRVLSARRSDLLTEGVWRDLALPSYLRLVVVENG</sequence>
<dbReference type="Gene3D" id="3.40.50.300">
    <property type="entry name" value="P-loop containing nucleotide triphosphate hydrolases"/>
    <property type="match status" value="1"/>
</dbReference>
<accession>A0AAE3YU49</accession>
<name>A0AAE3YU49_9ACTN</name>
<reference evidence="1" key="1">
    <citation type="submission" date="2023-07" db="EMBL/GenBank/DDBJ databases">
        <title>Sequencing the genomes of 1000 actinobacteria strains.</title>
        <authorList>
            <person name="Klenk H.-P."/>
        </authorList>
    </citation>
    <scope>NUCLEOTIDE SEQUENCE</scope>
    <source>
        <strain evidence="1">DSM 44707</strain>
    </source>
</reference>
<evidence type="ECO:0008006" key="3">
    <source>
        <dbReference type="Google" id="ProtNLM"/>
    </source>
</evidence>
<gene>
    <name evidence="1" type="ORF">J2S41_005479</name>
</gene>
<dbReference type="InterPro" id="IPR027417">
    <property type="entry name" value="P-loop_NTPase"/>
</dbReference>
<comment type="caution">
    <text evidence="1">The sequence shown here is derived from an EMBL/GenBank/DDBJ whole genome shotgun (WGS) entry which is preliminary data.</text>
</comment>
<evidence type="ECO:0000313" key="1">
    <source>
        <dbReference type="EMBL" id="MDR7278701.1"/>
    </source>
</evidence>
<proteinExistence type="predicted"/>
<protein>
    <recommendedName>
        <fullName evidence="3">NACHT domain-containing protein</fullName>
    </recommendedName>
</protein>
<evidence type="ECO:0000313" key="2">
    <source>
        <dbReference type="Proteomes" id="UP001183643"/>
    </source>
</evidence>
<dbReference type="EMBL" id="JAVDYB010000001">
    <property type="protein sequence ID" value="MDR7278701.1"/>
    <property type="molecule type" value="Genomic_DNA"/>
</dbReference>
<dbReference type="SUPFAM" id="SSF52540">
    <property type="entry name" value="P-loop containing nucleoside triphosphate hydrolases"/>
    <property type="match status" value="1"/>
</dbReference>
<dbReference type="Proteomes" id="UP001183643">
    <property type="component" value="Unassembled WGS sequence"/>
</dbReference>
<dbReference type="RefSeq" id="WP_310371784.1">
    <property type="nucleotide sequence ID" value="NZ_JAVDYB010000001.1"/>
</dbReference>
<organism evidence="1 2">
    <name type="scientific">Catenuloplanes atrovinosus</name>
    <dbReference type="NCBI Taxonomy" id="137266"/>
    <lineage>
        <taxon>Bacteria</taxon>
        <taxon>Bacillati</taxon>
        <taxon>Actinomycetota</taxon>
        <taxon>Actinomycetes</taxon>
        <taxon>Micromonosporales</taxon>
        <taxon>Micromonosporaceae</taxon>
        <taxon>Catenuloplanes</taxon>
    </lineage>
</organism>
<keyword evidence="2" id="KW-1185">Reference proteome</keyword>